<accession>A0A9P8HI02</accession>
<comment type="caution">
    <text evidence="2">The sequence shown here is derived from an EMBL/GenBank/DDBJ whole genome shotgun (WGS) entry which is preliminary data.</text>
</comment>
<evidence type="ECO:0000313" key="2">
    <source>
        <dbReference type="EMBL" id="KAH0525237.1"/>
    </source>
</evidence>
<dbReference type="AlphaFoldDB" id="A0A9P8HI02"/>
<dbReference type="InterPro" id="IPR003615">
    <property type="entry name" value="HNH_nuc"/>
</dbReference>
<dbReference type="Proteomes" id="UP000826573">
    <property type="component" value="Unassembled WGS sequence"/>
</dbReference>
<reference evidence="2 3" key="1">
    <citation type="submission" date="2021-08" db="EMBL/GenBank/DDBJ databases">
        <title>The highly contiguous genome resource for Trichoderma semiorbis FJ059, a fungal antagonistic to plant pathogens.</title>
        <authorList>
            <person name="Liu T."/>
        </authorList>
    </citation>
    <scope>NUCLEOTIDE SEQUENCE [LARGE SCALE GENOMIC DNA]</scope>
    <source>
        <strain evidence="2 3">FJ059</strain>
    </source>
</reference>
<keyword evidence="3" id="KW-1185">Reference proteome</keyword>
<proteinExistence type="predicted"/>
<evidence type="ECO:0000313" key="3">
    <source>
        <dbReference type="Proteomes" id="UP000826573"/>
    </source>
</evidence>
<organism evidence="2 3">
    <name type="scientific">Trichoderma semiorbis</name>
    <dbReference type="NCBI Taxonomy" id="1491008"/>
    <lineage>
        <taxon>Eukaryota</taxon>
        <taxon>Fungi</taxon>
        <taxon>Dikarya</taxon>
        <taxon>Ascomycota</taxon>
        <taxon>Pezizomycotina</taxon>
        <taxon>Sordariomycetes</taxon>
        <taxon>Hypocreomycetidae</taxon>
        <taxon>Hypocreales</taxon>
        <taxon>Hypocreaceae</taxon>
        <taxon>Trichoderma</taxon>
    </lineage>
</organism>
<name>A0A9P8HI02_9HYPO</name>
<dbReference type="Pfam" id="PF13391">
    <property type="entry name" value="HNH_2"/>
    <property type="match status" value="1"/>
</dbReference>
<dbReference type="EMBL" id="JAIMJC010000005">
    <property type="protein sequence ID" value="KAH0525237.1"/>
    <property type="molecule type" value="Genomic_DNA"/>
</dbReference>
<protein>
    <recommendedName>
        <fullName evidence="1">HNH nuclease domain-containing protein</fullName>
    </recommendedName>
</protein>
<evidence type="ECO:0000259" key="1">
    <source>
        <dbReference type="Pfam" id="PF13391"/>
    </source>
</evidence>
<feature type="domain" description="HNH nuclease" evidence="1">
    <location>
        <begin position="155"/>
        <end position="252"/>
    </location>
</feature>
<gene>
    <name evidence="2" type="ORF">TsFJ059_007628</name>
</gene>
<sequence length="353" mass="39605">MAPPDVWTNPLQALALITENPARLSEELSSALSDPNEFETARQRAKTLVEDYQRVSPSDDTAPVLRLFLEKLPKQGQTALISDIITSENLRTLRDHLVDAILKPMKLSGGKQPVTAPSNPLQLEQIDLAMTEIEPSVRNQTRLKRDCLKRDGFRCSISGYHDRSSVRNGSVILPAGKRATVTQCAHILPFALSDFDERSVAEARNKAIVWTALHRYFPALRGKINTNSVNQYGNVMIMDNSIHAAFGEYSIGLWPMDEDNTYHIRSLDGLGLPAGIPTDREYVQFISHDHQLPLPDKDFLKTHYRIGEILQVSGIGRQIEDELDNSSDDPLNLRPDGSTDLWSILERKMLMNV</sequence>